<accession>A0A4R8WBJ7</accession>
<proteinExistence type="predicted"/>
<gene>
    <name evidence="3" type="ORF">E3O32_05455</name>
</gene>
<feature type="region of interest" description="Disordered" evidence="1">
    <location>
        <begin position="1"/>
        <end position="21"/>
    </location>
</feature>
<reference evidence="3 4" key="1">
    <citation type="submission" date="2019-03" db="EMBL/GenBank/DDBJ databases">
        <title>Genomics of glacier-inhabiting Cryobacterium strains.</title>
        <authorList>
            <person name="Liu Q."/>
            <person name="Xin Y.-H."/>
        </authorList>
    </citation>
    <scope>NUCLEOTIDE SEQUENCE [LARGE SCALE GENOMIC DNA]</scope>
    <source>
        <strain evidence="3 4">RHLT2-21</strain>
    </source>
</reference>
<feature type="transmembrane region" description="Helical" evidence="2">
    <location>
        <begin position="75"/>
        <end position="93"/>
    </location>
</feature>
<protein>
    <submittedName>
        <fullName evidence="3">Uncharacterized protein</fullName>
    </submittedName>
</protein>
<feature type="transmembrane region" description="Helical" evidence="2">
    <location>
        <begin position="53"/>
        <end position="69"/>
    </location>
</feature>
<evidence type="ECO:0000256" key="2">
    <source>
        <dbReference type="SAM" id="Phobius"/>
    </source>
</evidence>
<organism evidence="3 4">
    <name type="scientific">Cryobacterium mannosilyticum</name>
    <dbReference type="NCBI Taxonomy" id="1259190"/>
    <lineage>
        <taxon>Bacteria</taxon>
        <taxon>Bacillati</taxon>
        <taxon>Actinomycetota</taxon>
        <taxon>Actinomycetes</taxon>
        <taxon>Micrococcales</taxon>
        <taxon>Microbacteriaceae</taxon>
        <taxon>Cryobacterium</taxon>
    </lineage>
</organism>
<keyword evidence="2" id="KW-1133">Transmembrane helix</keyword>
<evidence type="ECO:0000256" key="1">
    <source>
        <dbReference type="SAM" id="MobiDB-lite"/>
    </source>
</evidence>
<evidence type="ECO:0000313" key="4">
    <source>
        <dbReference type="Proteomes" id="UP000297643"/>
    </source>
</evidence>
<dbReference type="AlphaFoldDB" id="A0A4R8WBJ7"/>
<keyword evidence="4" id="KW-1185">Reference proteome</keyword>
<dbReference type="Proteomes" id="UP000297643">
    <property type="component" value="Unassembled WGS sequence"/>
</dbReference>
<sequence>MKQWSQKAVPASAPPVCPREDDMTSKALWSRILISVGGAAMLIGAIDPLEGSLLILPGSGLVALGVFLGTPDRRVVRYALWVFILIFSVSLPCSR</sequence>
<keyword evidence="2" id="KW-0472">Membrane</keyword>
<feature type="transmembrane region" description="Helical" evidence="2">
    <location>
        <begin position="28"/>
        <end position="46"/>
    </location>
</feature>
<keyword evidence="2" id="KW-0812">Transmembrane</keyword>
<dbReference type="EMBL" id="SOFM01000011">
    <property type="protein sequence ID" value="TFC06037.1"/>
    <property type="molecule type" value="Genomic_DNA"/>
</dbReference>
<name>A0A4R8WBJ7_9MICO</name>
<evidence type="ECO:0000313" key="3">
    <source>
        <dbReference type="EMBL" id="TFC06037.1"/>
    </source>
</evidence>
<comment type="caution">
    <text evidence="3">The sequence shown here is derived from an EMBL/GenBank/DDBJ whole genome shotgun (WGS) entry which is preliminary data.</text>
</comment>